<dbReference type="SUPFAM" id="SSF88946">
    <property type="entry name" value="Sigma2 domain of RNA polymerase sigma factors"/>
    <property type="match status" value="1"/>
</dbReference>
<dbReference type="NCBIfam" id="TIGR02937">
    <property type="entry name" value="sigma70-ECF"/>
    <property type="match status" value="1"/>
</dbReference>
<gene>
    <name evidence="5" type="ORF">GRFL_2747</name>
</gene>
<dbReference type="CDD" id="cd06171">
    <property type="entry name" value="Sigma70_r4"/>
    <property type="match status" value="1"/>
</dbReference>
<keyword evidence="2" id="KW-0805">Transcription regulation</keyword>
<dbReference type="KEGG" id="gfl:GRFL_2747"/>
<protein>
    <submittedName>
        <fullName evidence="5">RNA polymerase ECF-type sigma factor</fullName>
    </submittedName>
</protein>
<evidence type="ECO:0000256" key="4">
    <source>
        <dbReference type="ARBA" id="ARBA00023163"/>
    </source>
</evidence>
<dbReference type="AlphaFoldDB" id="A0A1L7I785"/>
<dbReference type="OrthoDB" id="9780326at2"/>
<dbReference type="Pfam" id="PF04542">
    <property type="entry name" value="Sigma70_r2"/>
    <property type="match status" value="1"/>
</dbReference>
<dbReference type="GO" id="GO:0016987">
    <property type="term" value="F:sigma factor activity"/>
    <property type="evidence" value="ECO:0007669"/>
    <property type="project" value="UniProtKB-KW"/>
</dbReference>
<dbReference type="InterPro" id="IPR014284">
    <property type="entry name" value="RNA_pol_sigma-70_dom"/>
</dbReference>
<keyword evidence="4" id="KW-0804">Transcription</keyword>
<dbReference type="Gene3D" id="1.10.1740.10">
    <property type="match status" value="1"/>
</dbReference>
<keyword evidence="6" id="KW-1185">Reference proteome</keyword>
<dbReference type="Proteomes" id="UP000186230">
    <property type="component" value="Chromosome"/>
</dbReference>
<dbReference type="STRING" id="1229726.GRFL_2747"/>
<dbReference type="SUPFAM" id="SSF88659">
    <property type="entry name" value="Sigma3 and sigma4 domains of RNA polymerase sigma factors"/>
    <property type="match status" value="1"/>
</dbReference>
<keyword evidence="3" id="KW-0731">Sigma factor</keyword>
<dbReference type="InterPro" id="IPR013325">
    <property type="entry name" value="RNA_pol_sigma_r2"/>
</dbReference>
<dbReference type="Pfam" id="PF08281">
    <property type="entry name" value="Sigma70_r4_2"/>
    <property type="match status" value="1"/>
</dbReference>
<dbReference type="InterPro" id="IPR039425">
    <property type="entry name" value="RNA_pol_sigma-70-like"/>
</dbReference>
<organism evidence="5 6">
    <name type="scientific">Christiangramia flava JLT2011</name>
    <dbReference type="NCBI Taxonomy" id="1229726"/>
    <lineage>
        <taxon>Bacteria</taxon>
        <taxon>Pseudomonadati</taxon>
        <taxon>Bacteroidota</taxon>
        <taxon>Flavobacteriia</taxon>
        <taxon>Flavobacteriales</taxon>
        <taxon>Flavobacteriaceae</taxon>
        <taxon>Christiangramia</taxon>
    </lineage>
</organism>
<evidence type="ECO:0000256" key="3">
    <source>
        <dbReference type="ARBA" id="ARBA00023082"/>
    </source>
</evidence>
<dbReference type="GO" id="GO:0006352">
    <property type="term" value="P:DNA-templated transcription initiation"/>
    <property type="evidence" value="ECO:0007669"/>
    <property type="project" value="InterPro"/>
</dbReference>
<dbReference type="InterPro" id="IPR007627">
    <property type="entry name" value="RNA_pol_sigma70_r2"/>
</dbReference>
<dbReference type="PANTHER" id="PTHR43133:SF45">
    <property type="entry name" value="RNA POLYMERASE ECF-TYPE SIGMA FACTOR"/>
    <property type="match status" value="1"/>
</dbReference>
<dbReference type="InterPro" id="IPR036388">
    <property type="entry name" value="WH-like_DNA-bd_sf"/>
</dbReference>
<sequence length="162" mass="19134">MNKKEHFTKAIKEHEGLIYKVTFLYTDSLQDREDLYQEIVFQLWKSYDSFKEFSKLSTWMYRVAMNTAIYHLKKSQRNIGTTSIDPMAERITEQQDHSEEEKLQLLHDQIQQLNLLEKGIILLFLEGKSHDEIAEIIGITKTNVGTKISRIKKKLKSRLTKN</sequence>
<dbReference type="EMBL" id="CP016359">
    <property type="protein sequence ID" value="APU69471.1"/>
    <property type="molecule type" value="Genomic_DNA"/>
</dbReference>
<evidence type="ECO:0000313" key="5">
    <source>
        <dbReference type="EMBL" id="APU69471.1"/>
    </source>
</evidence>
<evidence type="ECO:0000313" key="6">
    <source>
        <dbReference type="Proteomes" id="UP000186230"/>
    </source>
</evidence>
<proteinExistence type="inferred from homology"/>
<dbReference type="InterPro" id="IPR013249">
    <property type="entry name" value="RNA_pol_sigma70_r4_t2"/>
</dbReference>
<comment type="similarity">
    <text evidence="1">Belongs to the sigma-70 factor family. ECF subfamily.</text>
</comment>
<accession>A0A1L7I785</accession>
<evidence type="ECO:0000256" key="2">
    <source>
        <dbReference type="ARBA" id="ARBA00023015"/>
    </source>
</evidence>
<dbReference type="GO" id="GO:0003677">
    <property type="term" value="F:DNA binding"/>
    <property type="evidence" value="ECO:0007669"/>
    <property type="project" value="InterPro"/>
</dbReference>
<name>A0A1L7I785_9FLAO</name>
<dbReference type="PANTHER" id="PTHR43133">
    <property type="entry name" value="RNA POLYMERASE ECF-TYPE SIGMA FACTO"/>
    <property type="match status" value="1"/>
</dbReference>
<evidence type="ECO:0000256" key="1">
    <source>
        <dbReference type="ARBA" id="ARBA00010641"/>
    </source>
</evidence>
<reference evidence="5 6" key="1">
    <citation type="submission" date="2016-07" db="EMBL/GenBank/DDBJ databases">
        <title>Multi-omics approach to identify versatile polysaccharide utilization systems of a marine flavobacterium Gramella flava.</title>
        <authorList>
            <person name="Tang K."/>
        </authorList>
    </citation>
    <scope>NUCLEOTIDE SEQUENCE [LARGE SCALE GENOMIC DNA]</scope>
    <source>
        <strain evidence="5 6">JLT2011</strain>
    </source>
</reference>
<dbReference type="InterPro" id="IPR013324">
    <property type="entry name" value="RNA_pol_sigma_r3/r4-like"/>
</dbReference>
<dbReference type="RefSeq" id="WP_083645136.1">
    <property type="nucleotide sequence ID" value="NZ_AMRU01000015.1"/>
</dbReference>
<dbReference type="Gene3D" id="1.10.10.10">
    <property type="entry name" value="Winged helix-like DNA-binding domain superfamily/Winged helix DNA-binding domain"/>
    <property type="match status" value="1"/>
</dbReference>